<evidence type="ECO:0000256" key="1">
    <source>
        <dbReference type="SAM" id="MobiDB-lite"/>
    </source>
</evidence>
<dbReference type="Proteomes" id="UP001066276">
    <property type="component" value="Chromosome 7"/>
</dbReference>
<evidence type="ECO:0000313" key="3">
    <source>
        <dbReference type="Proteomes" id="UP001066276"/>
    </source>
</evidence>
<dbReference type="EMBL" id="JANPWB010000011">
    <property type="protein sequence ID" value="KAJ1126182.1"/>
    <property type="molecule type" value="Genomic_DNA"/>
</dbReference>
<proteinExistence type="predicted"/>
<organism evidence="2 3">
    <name type="scientific">Pleurodeles waltl</name>
    <name type="common">Iberian ribbed newt</name>
    <dbReference type="NCBI Taxonomy" id="8319"/>
    <lineage>
        <taxon>Eukaryota</taxon>
        <taxon>Metazoa</taxon>
        <taxon>Chordata</taxon>
        <taxon>Craniata</taxon>
        <taxon>Vertebrata</taxon>
        <taxon>Euteleostomi</taxon>
        <taxon>Amphibia</taxon>
        <taxon>Batrachia</taxon>
        <taxon>Caudata</taxon>
        <taxon>Salamandroidea</taxon>
        <taxon>Salamandridae</taxon>
        <taxon>Pleurodelinae</taxon>
        <taxon>Pleurodeles</taxon>
    </lineage>
</organism>
<feature type="region of interest" description="Disordered" evidence="1">
    <location>
        <begin position="197"/>
        <end position="229"/>
    </location>
</feature>
<name>A0AAV7PG61_PLEWA</name>
<accession>A0AAV7PG61</accession>
<comment type="caution">
    <text evidence="2">The sequence shown here is derived from an EMBL/GenBank/DDBJ whole genome shotgun (WGS) entry which is preliminary data.</text>
</comment>
<feature type="region of interest" description="Disordered" evidence="1">
    <location>
        <begin position="138"/>
        <end position="163"/>
    </location>
</feature>
<evidence type="ECO:0000313" key="2">
    <source>
        <dbReference type="EMBL" id="KAJ1126182.1"/>
    </source>
</evidence>
<reference evidence="2" key="1">
    <citation type="journal article" date="2022" name="bioRxiv">
        <title>Sequencing and chromosome-scale assembly of the giantPleurodeles waltlgenome.</title>
        <authorList>
            <person name="Brown T."/>
            <person name="Elewa A."/>
            <person name="Iarovenko S."/>
            <person name="Subramanian E."/>
            <person name="Araus A.J."/>
            <person name="Petzold A."/>
            <person name="Susuki M."/>
            <person name="Suzuki K.-i.T."/>
            <person name="Hayashi T."/>
            <person name="Toyoda A."/>
            <person name="Oliveira C."/>
            <person name="Osipova E."/>
            <person name="Leigh N.D."/>
            <person name="Simon A."/>
            <person name="Yun M.H."/>
        </authorList>
    </citation>
    <scope>NUCLEOTIDE SEQUENCE</scope>
    <source>
        <strain evidence="2">20211129_DDA</strain>
        <tissue evidence="2">Liver</tissue>
    </source>
</reference>
<protein>
    <submittedName>
        <fullName evidence="2">Uncharacterized protein</fullName>
    </submittedName>
</protein>
<dbReference type="AlphaFoldDB" id="A0AAV7PG61"/>
<gene>
    <name evidence="2" type="ORF">NDU88_004590</name>
</gene>
<sequence length="290" mass="32043">MLEGFKKRHIFRYGALQQTAKQVSSFPNKCVYSKLFQEIGTNRDYGGGYIYDLRALPLPIKELFFKERSITSNKSRTPLYEGTKKRLQRQLKLVDRLTLHLYASASLGPSRADTHAQIKVPAGVTCFNKHSVIRTHAPAQRVPPSHRLPCTEDPAPTPARKGRVPGTCARHLVPLYLPEAPAFFTIIYAAGLQRAPNLPPSDSEGPVLPPETRKATRRGGGRGHPNLLPVGYQERQAGVAGGDETGTAPEFSSSKWRLHSPARNLARARGSYEIVVRGKVRRSLKMGCAS</sequence>
<keyword evidence="3" id="KW-1185">Reference proteome</keyword>